<dbReference type="SMART" id="SM01368">
    <property type="entry name" value="RB_A"/>
    <property type="match status" value="1"/>
</dbReference>
<dbReference type="GO" id="GO:0000785">
    <property type="term" value="C:chromatin"/>
    <property type="evidence" value="ECO:0007669"/>
    <property type="project" value="TreeGrafter"/>
</dbReference>
<dbReference type="Gene3D" id="1.10.472.10">
    <property type="entry name" value="Cyclin-like"/>
    <property type="match status" value="2"/>
</dbReference>
<proteinExistence type="predicted"/>
<dbReference type="GO" id="GO:0005667">
    <property type="term" value="C:transcription regulator complex"/>
    <property type="evidence" value="ECO:0007669"/>
    <property type="project" value="TreeGrafter"/>
</dbReference>
<organism evidence="2 3">
    <name type="scientific">Stentor coeruleus</name>
    <dbReference type="NCBI Taxonomy" id="5963"/>
    <lineage>
        <taxon>Eukaryota</taxon>
        <taxon>Sar</taxon>
        <taxon>Alveolata</taxon>
        <taxon>Ciliophora</taxon>
        <taxon>Postciliodesmatophora</taxon>
        <taxon>Heterotrichea</taxon>
        <taxon>Heterotrichida</taxon>
        <taxon>Stentoridae</taxon>
        <taxon>Stentor</taxon>
    </lineage>
</organism>
<dbReference type="PANTHER" id="PTHR13742:SF17">
    <property type="entry name" value="RE32990P-RELATED"/>
    <property type="match status" value="1"/>
</dbReference>
<dbReference type="InterPro" id="IPR036915">
    <property type="entry name" value="Cyclin-like_sf"/>
</dbReference>
<dbReference type="EMBL" id="MPUH01001419">
    <property type="protein sequence ID" value="OMJ67892.1"/>
    <property type="molecule type" value="Genomic_DNA"/>
</dbReference>
<sequence>MSFLLSYPRHVSLDSKHSISDTSQLAQSIHISQTCFYKLNTLWKSLDIKGNPSLLQQIQQTSWLLFISIRISKLSKTTSLSDCMYLLIGTLSFVLERLPSYLSSLKTLSSLHSISINYTDSERAFWHDRVLEFSKELLTPLGILIKKDNLQGILSRKYIKKNLCIISNFYESCLETGDFDEREFKFTTKDCLKNKKNDIIKRNIKGKVLSYETEQSDCNDIINITDVSTTPMTMSMEMLKWISDIIQEKYVREEMVFEKWFLNTEGALEYQEIIDKVIIDYGREIESLQYLLNYQDSIIEAKIMIFYDALYRKLTKEKFNELSFKYDERSFLTCLFVFCVEAVLYQKNITVISFTEVLDAFDCPGFDFFKFIPVFINIPKIPTHFKQHIAQIENKILMHIGWKESSPIHLLIQEYISNSNAEPQENNFNKFKGLFPEEYEIFFDRMVTEAGCRIDTLCKVLKIDKPIEEKIWSTVKFVLSERTEILFGRHISTIILCSIFAVSKLTNPIKFAVLADVYKKTYNEDEGIFSNIKLHIGKSSEIVEFYNTEFIQTAKEFLENQISPIKPRVAALGPNNSLAQQITGTSQQKKSPFTTPRTKKLLASPNTQACKINILSFDCKDPPKIPRLVERMLLQNNEGVIPMPIIKKNNE</sequence>
<dbReference type="PANTHER" id="PTHR13742">
    <property type="entry name" value="RETINOBLASTOMA-ASSOCIATED PROTEIN RB -RELATED"/>
    <property type="match status" value="1"/>
</dbReference>
<protein>
    <recommendedName>
        <fullName evidence="1">Retinoblastoma-associated protein A-box domain-containing protein</fullName>
    </recommendedName>
</protein>
<dbReference type="GO" id="GO:0005634">
    <property type="term" value="C:nucleus"/>
    <property type="evidence" value="ECO:0007669"/>
    <property type="project" value="InterPro"/>
</dbReference>
<keyword evidence="3" id="KW-1185">Reference proteome</keyword>
<name>A0A1R2ATT9_9CILI</name>
<dbReference type="GO" id="GO:0030154">
    <property type="term" value="P:cell differentiation"/>
    <property type="evidence" value="ECO:0007669"/>
    <property type="project" value="TreeGrafter"/>
</dbReference>
<dbReference type="AlphaFoldDB" id="A0A1R2ATT9"/>
<dbReference type="InterPro" id="IPR002720">
    <property type="entry name" value="RB_A"/>
</dbReference>
<evidence type="ECO:0000259" key="1">
    <source>
        <dbReference type="SMART" id="SM01368"/>
    </source>
</evidence>
<dbReference type="InterPro" id="IPR002719">
    <property type="entry name" value="RB_B"/>
</dbReference>
<reference evidence="2 3" key="1">
    <citation type="submission" date="2016-11" db="EMBL/GenBank/DDBJ databases">
        <title>The macronuclear genome of Stentor coeruleus: a giant cell with tiny introns.</title>
        <authorList>
            <person name="Slabodnick M."/>
            <person name="Ruby J.G."/>
            <person name="Reiff S.B."/>
            <person name="Swart E.C."/>
            <person name="Gosai S."/>
            <person name="Prabakaran S."/>
            <person name="Witkowska E."/>
            <person name="Larue G.E."/>
            <person name="Fisher S."/>
            <person name="Freeman R.M."/>
            <person name="Gunawardena J."/>
            <person name="Chu W."/>
            <person name="Stover N.A."/>
            <person name="Gregory B.D."/>
            <person name="Nowacki M."/>
            <person name="Derisi J."/>
            <person name="Roy S.W."/>
            <person name="Marshall W.F."/>
            <person name="Sood P."/>
        </authorList>
    </citation>
    <scope>NUCLEOTIDE SEQUENCE [LARGE SCALE GENOMIC DNA]</scope>
    <source>
        <strain evidence="2">WM001</strain>
    </source>
</reference>
<dbReference type="GO" id="GO:0000977">
    <property type="term" value="F:RNA polymerase II transcription regulatory region sequence-specific DNA binding"/>
    <property type="evidence" value="ECO:0007669"/>
    <property type="project" value="TreeGrafter"/>
</dbReference>
<dbReference type="GO" id="GO:2000134">
    <property type="term" value="P:negative regulation of G1/S transition of mitotic cell cycle"/>
    <property type="evidence" value="ECO:0007669"/>
    <property type="project" value="TreeGrafter"/>
</dbReference>
<dbReference type="InterPro" id="IPR028309">
    <property type="entry name" value="RB_fam"/>
</dbReference>
<evidence type="ECO:0000313" key="3">
    <source>
        <dbReference type="Proteomes" id="UP000187209"/>
    </source>
</evidence>
<dbReference type="Pfam" id="PF01858">
    <property type="entry name" value="RB_A"/>
    <property type="match status" value="1"/>
</dbReference>
<dbReference type="Proteomes" id="UP000187209">
    <property type="component" value="Unassembled WGS sequence"/>
</dbReference>
<dbReference type="GO" id="GO:0006357">
    <property type="term" value="P:regulation of transcription by RNA polymerase II"/>
    <property type="evidence" value="ECO:0007669"/>
    <property type="project" value="InterPro"/>
</dbReference>
<accession>A0A1R2ATT9</accession>
<dbReference type="CDD" id="cd20548">
    <property type="entry name" value="CYCLIN_RB-like"/>
    <property type="match status" value="1"/>
</dbReference>
<evidence type="ECO:0000313" key="2">
    <source>
        <dbReference type="EMBL" id="OMJ67892.1"/>
    </source>
</evidence>
<dbReference type="SUPFAM" id="SSF47954">
    <property type="entry name" value="Cyclin-like"/>
    <property type="match status" value="2"/>
</dbReference>
<dbReference type="Pfam" id="PF01857">
    <property type="entry name" value="RB_B"/>
    <property type="match status" value="1"/>
</dbReference>
<gene>
    <name evidence="2" type="ORF">SteCoe_34830</name>
</gene>
<comment type="caution">
    <text evidence="2">The sequence shown here is derived from an EMBL/GenBank/DDBJ whole genome shotgun (WGS) entry which is preliminary data.</text>
</comment>
<feature type="domain" description="Retinoblastoma-associated protein A-box" evidence="1">
    <location>
        <begin position="230"/>
        <end position="412"/>
    </location>
</feature>
<dbReference type="OrthoDB" id="296545at2759"/>